<dbReference type="Pfam" id="PF00515">
    <property type="entry name" value="TPR_1"/>
    <property type="match status" value="1"/>
</dbReference>
<dbReference type="Pfam" id="PF13174">
    <property type="entry name" value="TPR_6"/>
    <property type="match status" value="1"/>
</dbReference>
<dbReference type="PANTHER" id="PTHR44366">
    <property type="entry name" value="UDP-N-ACETYLGLUCOSAMINE--PEPTIDE N-ACETYLGLUCOSAMINYLTRANSFERASE 110 KDA SUBUNIT"/>
    <property type="match status" value="1"/>
</dbReference>
<feature type="repeat" description="TPR" evidence="1">
    <location>
        <begin position="354"/>
        <end position="387"/>
    </location>
</feature>
<organism evidence="2 3">
    <name type="scientific">Pandoraea fibrosis</name>
    <dbReference type="NCBI Taxonomy" id="1891094"/>
    <lineage>
        <taxon>Bacteria</taxon>
        <taxon>Pseudomonadati</taxon>
        <taxon>Pseudomonadota</taxon>
        <taxon>Betaproteobacteria</taxon>
        <taxon>Burkholderiales</taxon>
        <taxon>Burkholderiaceae</taxon>
        <taxon>Pandoraea</taxon>
    </lineage>
</organism>
<accession>A0ABX6HZK8</accession>
<evidence type="ECO:0000313" key="3">
    <source>
        <dbReference type="Proteomes" id="UP000035080"/>
    </source>
</evidence>
<keyword evidence="1" id="KW-0802">TPR repeat</keyword>
<keyword evidence="3" id="KW-1185">Reference proteome</keyword>
<name>A0ABX6HZK8_9BURK</name>
<dbReference type="InterPro" id="IPR019734">
    <property type="entry name" value="TPR_rpt"/>
</dbReference>
<dbReference type="InterPro" id="IPR011990">
    <property type="entry name" value="TPR-like_helical_dom_sf"/>
</dbReference>
<dbReference type="PROSITE" id="PS50293">
    <property type="entry name" value="TPR_REGION"/>
    <property type="match status" value="1"/>
</dbReference>
<sequence>MHCRRRVDEACHEYLHAIFNENARLFAFCGGASLNKNHNPDAQQITIREALNLAYAHWNAGQARQAEECCLRVLQVLPEQPDALHLMGLIAHAHRLLDLAIDYLRKACLSPVAPATYCSNLAEMCRQKGLLAEAEQAARRAVDQEPQLVAAWNNLGIILQESGKFDAALECLKRVVSLLPDSPEAHNNLANTQKHTGALEQAHASYLRALALRPDYAEAHCNLAVLWNDLGRFDEAITSASRAIEINPQLADAYFNLAQIEMSRMRRADAGRWVDALIAFAPQHAGALSARAQLLMHDDHFQDALACARQAVSLAPDSASGHKVLGQVLQALGQHDDAIASFDRAAALPGTVAEEALVARASLLMEIGDKEAAIAAFERTLERFPGSVRVMAARADTKTYRGDDSDIVAMEAALARTIQPTIVDQMSLHFALGKAYLDTGDSDRAFFHLHKGNGIKRATFDYDADAASAWMRQVAAIFTPELMAKFADAGTASQRPVFIIGMPRSGTTLVEQILASHPGIHGAGELSALRHALESAGPFPDALTHWGRGDFARVGRDYLSRIDGLAPDALRVVDKLPANFLYAGAIPLILPGARIIHCRRDPVDTCLSCYSKHFAGEQMFAYRLDELGAFHRDYQMFMENLRKVLPPERFLEVDYEDVVDHLEREARRLIAFVDLPWDDACLSFHKTRRAVRTASVSQVRQPIYATSKGRWRRHASQLGPLLTALGIAESGDAGL</sequence>
<feature type="repeat" description="TPR" evidence="1">
    <location>
        <begin position="217"/>
        <end position="250"/>
    </location>
</feature>
<evidence type="ECO:0000313" key="2">
    <source>
        <dbReference type="EMBL" id="QHF15809.1"/>
    </source>
</evidence>
<dbReference type="Gene3D" id="1.25.40.10">
    <property type="entry name" value="Tetratricopeptide repeat domain"/>
    <property type="match status" value="5"/>
</dbReference>
<proteinExistence type="predicted"/>
<feature type="repeat" description="TPR" evidence="1">
    <location>
        <begin position="149"/>
        <end position="182"/>
    </location>
</feature>
<dbReference type="SUPFAM" id="SSF52540">
    <property type="entry name" value="P-loop containing nucleoside triphosphate hydrolases"/>
    <property type="match status" value="1"/>
</dbReference>
<dbReference type="Pfam" id="PF13469">
    <property type="entry name" value="Sulfotransfer_3"/>
    <property type="match status" value="1"/>
</dbReference>
<feature type="repeat" description="TPR" evidence="1">
    <location>
        <begin position="183"/>
        <end position="216"/>
    </location>
</feature>
<dbReference type="SUPFAM" id="SSF48452">
    <property type="entry name" value="TPR-like"/>
    <property type="match status" value="2"/>
</dbReference>
<dbReference type="Pfam" id="PF13424">
    <property type="entry name" value="TPR_12"/>
    <property type="match status" value="1"/>
</dbReference>
<dbReference type="InterPro" id="IPR037919">
    <property type="entry name" value="OGT"/>
</dbReference>
<reference evidence="2 3" key="1">
    <citation type="journal article" date="2015" name="Genome Announc.">
        <title>Genome Sequences of Two Pandoraea pnomenusa Isolates Recovered 11 Months Apart from a Cystic Fibrosis Patient.</title>
        <authorList>
            <person name="Ee R."/>
            <person name="Ambrose M."/>
            <person name="Lazenby J."/>
            <person name="Williams P."/>
            <person name="Chan K.G."/>
            <person name="Roddam L."/>
        </authorList>
    </citation>
    <scope>NUCLEOTIDE SEQUENCE [LARGE SCALE GENOMIC DNA]</scope>
    <source>
        <strain evidence="2 3">6399</strain>
    </source>
</reference>
<dbReference type="EMBL" id="CP047385">
    <property type="protein sequence ID" value="QHF15809.1"/>
    <property type="molecule type" value="Genomic_DNA"/>
</dbReference>
<dbReference type="SMART" id="SM00028">
    <property type="entry name" value="TPR"/>
    <property type="match status" value="10"/>
</dbReference>
<dbReference type="PANTHER" id="PTHR44366:SF1">
    <property type="entry name" value="UDP-N-ACETYLGLUCOSAMINE--PEPTIDE N-ACETYLGLUCOSAMINYLTRANSFERASE 110 KDA SUBUNIT"/>
    <property type="match status" value="1"/>
</dbReference>
<dbReference type="Pfam" id="PF13432">
    <property type="entry name" value="TPR_16"/>
    <property type="match status" value="2"/>
</dbReference>
<protein>
    <submittedName>
        <fullName evidence="2">Tetratricopeptide repeat protein</fullName>
    </submittedName>
</protein>
<dbReference type="Proteomes" id="UP000035080">
    <property type="component" value="Chromosome"/>
</dbReference>
<dbReference type="PROSITE" id="PS50005">
    <property type="entry name" value="TPR"/>
    <property type="match status" value="4"/>
</dbReference>
<gene>
    <name evidence="2" type="ORF">PI93_015595</name>
</gene>
<dbReference type="Gene3D" id="3.40.50.300">
    <property type="entry name" value="P-loop containing nucleotide triphosphate hydrolases"/>
    <property type="match status" value="1"/>
</dbReference>
<evidence type="ECO:0000256" key="1">
    <source>
        <dbReference type="PROSITE-ProRule" id="PRU00339"/>
    </source>
</evidence>
<dbReference type="InterPro" id="IPR027417">
    <property type="entry name" value="P-loop_NTPase"/>
</dbReference>